<gene>
    <name evidence="2" type="ORF">ABC974_10120</name>
</gene>
<evidence type="ECO:0000256" key="1">
    <source>
        <dbReference type="SAM" id="MobiDB-lite"/>
    </source>
</evidence>
<keyword evidence="3" id="KW-1185">Reference proteome</keyword>
<feature type="region of interest" description="Disordered" evidence="1">
    <location>
        <begin position="1"/>
        <end position="106"/>
    </location>
</feature>
<reference evidence="2 3" key="1">
    <citation type="submission" date="2024-05" db="EMBL/GenBank/DDBJ databases">
        <authorList>
            <person name="Liu Q."/>
            <person name="Xin Y.-H."/>
        </authorList>
    </citation>
    <scope>NUCLEOTIDE SEQUENCE [LARGE SCALE GENOMIC DNA]</scope>
    <source>
        <strain evidence="2 3">CGMCC 1.10181</strain>
    </source>
</reference>
<comment type="caution">
    <text evidence="2">The sequence shown here is derived from an EMBL/GenBank/DDBJ whole genome shotgun (WGS) entry which is preliminary data.</text>
</comment>
<sequence>MATDTPKAPKPAKPVKKAATTATPKAVTARAASPKPAAAKPSRAAPTPKPAQTPKPVKPKKGPTVDTSTIDKPESSGSSAKPADTKPNASQLIKDSAAKLTKEAGDKARAYAEEGKTRAGGVLDELARMMNEAAGTVDEKLGEQYGQYARSAAGGVSDFSDSLKAKKLDDLIEDARDFVKKSPAVAIGTAAALGFVLVRLIKSGLDAADRDA</sequence>
<feature type="compositionally biased region" description="Basic and acidic residues" evidence="1">
    <location>
        <begin position="96"/>
        <end position="106"/>
    </location>
</feature>
<evidence type="ECO:0008006" key="4">
    <source>
        <dbReference type="Google" id="ProtNLM"/>
    </source>
</evidence>
<proteinExistence type="predicted"/>
<organism evidence="2 3">
    <name type="scientific">Sphingomonas oligophenolica</name>
    <dbReference type="NCBI Taxonomy" id="301154"/>
    <lineage>
        <taxon>Bacteria</taxon>
        <taxon>Pseudomonadati</taxon>
        <taxon>Pseudomonadota</taxon>
        <taxon>Alphaproteobacteria</taxon>
        <taxon>Sphingomonadales</taxon>
        <taxon>Sphingomonadaceae</taxon>
        <taxon>Sphingomonas</taxon>
    </lineage>
</organism>
<evidence type="ECO:0000313" key="3">
    <source>
        <dbReference type="Proteomes" id="UP001419910"/>
    </source>
</evidence>
<feature type="compositionally biased region" description="Low complexity" evidence="1">
    <location>
        <begin position="17"/>
        <end position="46"/>
    </location>
</feature>
<dbReference type="Proteomes" id="UP001419910">
    <property type="component" value="Unassembled WGS sequence"/>
</dbReference>
<accession>A0ABU9Y2F8</accession>
<dbReference type="RefSeq" id="WP_343891232.1">
    <property type="nucleotide sequence ID" value="NZ_BAAAEH010000040.1"/>
</dbReference>
<protein>
    <recommendedName>
        <fullName evidence="4">DUF883 family protein</fullName>
    </recommendedName>
</protein>
<name>A0ABU9Y2F8_9SPHN</name>
<evidence type="ECO:0000313" key="2">
    <source>
        <dbReference type="EMBL" id="MEN2789982.1"/>
    </source>
</evidence>
<dbReference type="EMBL" id="JBDIME010000006">
    <property type="protein sequence ID" value="MEN2789982.1"/>
    <property type="molecule type" value="Genomic_DNA"/>
</dbReference>